<dbReference type="EMBL" id="JAJJMA010082841">
    <property type="protein sequence ID" value="MCL7028738.1"/>
    <property type="molecule type" value="Genomic_DNA"/>
</dbReference>
<dbReference type="Pfam" id="PF07939">
    <property type="entry name" value="DUF1685"/>
    <property type="match status" value="1"/>
</dbReference>
<feature type="region of interest" description="Disordered" evidence="1">
    <location>
        <begin position="108"/>
        <end position="129"/>
    </location>
</feature>
<proteinExistence type="predicted"/>
<gene>
    <name evidence="2" type="ORF">MKW94_005318</name>
</gene>
<organism evidence="2 3">
    <name type="scientific">Papaver nudicaule</name>
    <name type="common">Iceland poppy</name>
    <dbReference type="NCBI Taxonomy" id="74823"/>
    <lineage>
        <taxon>Eukaryota</taxon>
        <taxon>Viridiplantae</taxon>
        <taxon>Streptophyta</taxon>
        <taxon>Embryophyta</taxon>
        <taxon>Tracheophyta</taxon>
        <taxon>Spermatophyta</taxon>
        <taxon>Magnoliopsida</taxon>
        <taxon>Ranunculales</taxon>
        <taxon>Papaveraceae</taxon>
        <taxon>Papaveroideae</taxon>
        <taxon>Papaver</taxon>
    </lineage>
</organism>
<dbReference type="PANTHER" id="PTHR31865:SF1">
    <property type="entry name" value="INSERTASE, PUTATIVE (DUF1685)-RELATED"/>
    <property type="match status" value="1"/>
</dbReference>
<evidence type="ECO:0000313" key="2">
    <source>
        <dbReference type="EMBL" id="MCL7028738.1"/>
    </source>
</evidence>
<dbReference type="PANTHER" id="PTHR31865">
    <property type="entry name" value="OSJNBA0071G03.3 PROTEIN"/>
    <property type="match status" value="1"/>
</dbReference>
<dbReference type="SUPFAM" id="SSF101447">
    <property type="entry name" value="Formin homology 2 domain (FH2 domain)"/>
    <property type="match status" value="1"/>
</dbReference>
<feature type="compositionally biased region" description="Polar residues" evidence="1">
    <location>
        <begin position="114"/>
        <end position="127"/>
    </location>
</feature>
<feature type="compositionally biased region" description="Pro residues" evidence="1">
    <location>
        <begin position="1"/>
        <end position="25"/>
    </location>
</feature>
<dbReference type="AlphaFoldDB" id="A0AA41S8S9"/>
<reference evidence="2" key="1">
    <citation type="submission" date="2022-03" db="EMBL/GenBank/DDBJ databases">
        <title>A functionally conserved STORR gene fusion in Papaver species that diverged 16.8 million years ago.</title>
        <authorList>
            <person name="Catania T."/>
        </authorList>
    </citation>
    <scope>NUCLEOTIDE SEQUENCE</scope>
    <source>
        <strain evidence="2">S-191538</strain>
    </source>
</reference>
<dbReference type="Proteomes" id="UP001177140">
    <property type="component" value="Unassembled WGS sequence"/>
</dbReference>
<keyword evidence="3" id="KW-1185">Reference proteome</keyword>
<name>A0AA41S8S9_PAPNU</name>
<feature type="region of interest" description="Disordered" evidence="1">
    <location>
        <begin position="1"/>
        <end position="45"/>
    </location>
</feature>
<comment type="caution">
    <text evidence="2">The sequence shown here is derived from an EMBL/GenBank/DDBJ whole genome shotgun (WGS) entry which is preliminary data.</text>
</comment>
<evidence type="ECO:0000313" key="3">
    <source>
        <dbReference type="Proteomes" id="UP001177140"/>
    </source>
</evidence>
<dbReference type="InterPro" id="IPR012881">
    <property type="entry name" value="DUF1685"/>
</dbReference>
<protein>
    <submittedName>
        <fullName evidence="2">Uncharacterized protein</fullName>
    </submittedName>
</protein>
<evidence type="ECO:0000256" key="1">
    <source>
        <dbReference type="SAM" id="MobiDB-lite"/>
    </source>
</evidence>
<sequence>MSQPPPPPPAAAPSVLPPPPPPPPRPLHKQRSWSYSSPSDMHREEVCLRRKRTNRIRRTSSLGDITDDDLDELKACVELGFGFDSPKLDHRKLSDTLPALELYYATKKQHNDKNNNSGNTTPRTLTHSASSSSVSECDALVKTRLRQWAQVVACTARQNH</sequence>
<accession>A0AA41S8S9</accession>